<reference evidence="1 2" key="1">
    <citation type="submission" date="2021-04" db="EMBL/GenBank/DDBJ databases">
        <authorList>
            <person name="Ivanova A."/>
        </authorList>
    </citation>
    <scope>NUCLEOTIDE SEQUENCE [LARGE SCALE GENOMIC DNA]</scope>
    <source>
        <strain evidence="1 2">G18</strain>
    </source>
</reference>
<evidence type="ECO:0000313" key="1">
    <source>
        <dbReference type="EMBL" id="MBP3958338.1"/>
    </source>
</evidence>
<comment type="caution">
    <text evidence="1">The sequence shown here is derived from an EMBL/GenBank/DDBJ whole genome shotgun (WGS) entry which is preliminary data.</text>
</comment>
<organism evidence="1 2">
    <name type="scientific">Gemmata palustris</name>
    <dbReference type="NCBI Taxonomy" id="2822762"/>
    <lineage>
        <taxon>Bacteria</taxon>
        <taxon>Pseudomonadati</taxon>
        <taxon>Planctomycetota</taxon>
        <taxon>Planctomycetia</taxon>
        <taxon>Gemmatales</taxon>
        <taxon>Gemmataceae</taxon>
        <taxon>Gemmata</taxon>
    </lineage>
</organism>
<dbReference type="EMBL" id="JAGKQQ010000001">
    <property type="protein sequence ID" value="MBP3958338.1"/>
    <property type="molecule type" value="Genomic_DNA"/>
</dbReference>
<evidence type="ECO:0000313" key="2">
    <source>
        <dbReference type="Proteomes" id="UP000676565"/>
    </source>
</evidence>
<dbReference type="Proteomes" id="UP000676565">
    <property type="component" value="Unassembled WGS sequence"/>
</dbReference>
<name>A0ABS5BXE9_9BACT</name>
<gene>
    <name evidence="1" type="ORF">J8F10_24075</name>
</gene>
<keyword evidence="2" id="KW-1185">Reference proteome</keyword>
<proteinExistence type="predicted"/>
<dbReference type="RefSeq" id="WP_210658225.1">
    <property type="nucleotide sequence ID" value="NZ_JAGKQQ010000001.1"/>
</dbReference>
<sequence length="121" mass="12343">MATLTQQTAVFTGLNFTYDSASTGDVFANDGKTVLVFLNANASSRTLTITGNAFSKPGFGDISAADAGETVTIPGSGTNGGKCVVGPFPQDRFNNSSGQVSYTLDNATGMSVAAIRLNGYA</sequence>
<protein>
    <submittedName>
        <fullName evidence="1">Uncharacterized protein</fullName>
    </submittedName>
</protein>
<accession>A0ABS5BXE9</accession>